<dbReference type="InterPro" id="IPR026332">
    <property type="entry name" value="HutW"/>
</dbReference>
<evidence type="ECO:0000313" key="10">
    <source>
        <dbReference type="Proteomes" id="UP000252631"/>
    </source>
</evidence>
<reference evidence="9 10" key="1">
    <citation type="submission" date="2017-08" db="EMBL/GenBank/DDBJ databases">
        <authorList>
            <person name="de Groot N.N."/>
        </authorList>
    </citation>
    <scope>NUCLEOTIDE SEQUENCE [LARGE SCALE GENOMIC DNA]</scope>
    <source>
        <strain evidence="9 10">JA575</strain>
    </source>
</reference>
<keyword evidence="2" id="KW-0949">S-adenosyl-L-methionine</keyword>
<dbReference type="Proteomes" id="UP000256343">
    <property type="component" value="Unassembled WGS sequence"/>
</dbReference>
<dbReference type="NCBIfam" id="TIGR04107">
    <property type="entry name" value="rSAM_HutW"/>
    <property type="match status" value="1"/>
</dbReference>
<evidence type="ECO:0000256" key="1">
    <source>
        <dbReference type="ARBA" id="ARBA00001966"/>
    </source>
</evidence>
<dbReference type="EMBL" id="UFQQ01000010">
    <property type="protein sequence ID" value="SSW91119.1"/>
    <property type="molecule type" value="Genomic_DNA"/>
</dbReference>
<sequence length="485" mass="51628">MVDLKHGDRIASPMHGGHGGHHGQVAVGHGSRHPMAAANASVEDYLVRVGCDPLTEAFSRRAFSPPWRGSRPIDADNADAVIERVFATPRSETAVAYLHVPYCQNHCLFCGFFENVWRPEAGPAYVDDLIAELAARARTPLIASAPIDAVYIGGGTPSALDADDLSRLIEALHSYLPLSADCEITLEGRSYGFDIAKAAKLADAGVNRLSLGVQSFSTEVRRRLGRKRSGEEVATFLSELLALGRTSVVCDLIYGLPGQSEADWCRDIDTVGRIGLDGVTLYALNMFPGGPMARAVEHGKLPPPATPAAQAQLYAEGVARLTDGGWLQVSQSHLVRSLRERNRYNASIKRGVACLPFGAGAGGQAHGHRWRNVIDIARRREMIEQNRAPIEGLALVPPDHAAHAMIAAGLETGRLDLAAVEVLRPGFRAAVTPLLANWTAAGLGELRGDGFSPSLAGSFWISNLTSGLTAGLSAATTRCEDGCGL</sequence>
<comment type="cofactor">
    <cofactor evidence="1">
        <name>[4Fe-4S] cluster</name>
        <dbReference type="ChEBI" id="CHEBI:49883"/>
    </cofactor>
</comment>
<proteinExistence type="predicted"/>
<evidence type="ECO:0000313" key="8">
    <source>
        <dbReference type="EMBL" id="RED34450.1"/>
    </source>
</evidence>
<feature type="domain" description="Radical SAM core" evidence="7">
    <location>
        <begin position="88"/>
        <end position="326"/>
    </location>
</feature>
<dbReference type="SUPFAM" id="SSF102114">
    <property type="entry name" value="Radical SAM enzymes"/>
    <property type="match status" value="1"/>
</dbReference>
<keyword evidence="5" id="KW-0411">Iron-sulfur</keyword>
<reference evidence="8 11" key="2">
    <citation type="submission" date="2018-07" db="EMBL/GenBank/DDBJ databases">
        <title>Genomic Encyclopedia of Archaeal and Bacterial Type Strains, Phase II (KMG-II): from individual species to whole genera.</title>
        <authorList>
            <person name="Goeker M."/>
        </authorList>
    </citation>
    <scope>NUCLEOTIDE SEQUENCE [LARGE SCALE GENOMIC DNA]</scope>
    <source>
        <strain evidence="8 11">JA575</strain>
    </source>
</reference>
<dbReference type="CDD" id="cd01335">
    <property type="entry name" value="Radical_SAM"/>
    <property type="match status" value="1"/>
</dbReference>
<dbReference type="GO" id="GO:0003824">
    <property type="term" value="F:catalytic activity"/>
    <property type="evidence" value="ECO:0007669"/>
    <property type="project" value="InterPro"/>
</dbReference>
<dbReference type="SMART" id="SM00729">
    <property type="entry name" value="Elp3"/>
    <property type="match status" value="1"/>
</dbReference>
<dbReference type="PANTHER" id="PTHR13932">
    <property type="entry name" value="COPROPORPHYRINIGEN III OXIDASE"/>
    <property type="match status" value="1"/>
</dbReference>
<dbReference type="RefSeq" id="WP_114358176.1">
    <property type="nucleotide sequence ID" value="NZ_QRDT01000010.1"/>
</dbReference>
<dbReference type="InterPro" id="IPR058240">
    <property type="entry name" value="rSAM_sf"/>
</dbReference>
<dbReference type="Proteomes" id="UP000252631">
    <property type="component" value="Unassembled WGS sequence"/>
</dbReference>
<gene>
    <name evidence="8" type="ORF">BJ125_11086</name>
    <name evidence="9" type="ORF">SAMN05892882_11086</name>
</gene>
<dbReference type="GO" id="GO:0051539">
    <property type="term" value="F:4 iron, 4 sulfur cluster binding"/>
    <property type="evidence" value="ECO:0007669"/>
    <property type="project" value="TreeGrafter"/>
</dbReference>
<evidence type="ECO:0000259" key="7">
    <source>
        <dbReference type="PROSITE" id="PS51918"/>
    </source>
</evidence>
<dbReference type="Pfam" id="PF04055">
    <property type="entry name" value="Radical_SAM"/>
    <property type="match status" value="1"/>
</dbReference>
<feature type="region of interest" description="Disordered" evidence="6">
    <location>
        <begin position="1"/>
        <end position="32"/>
    </location>
</feature>
<evidence type="ECO:0000313" key="11">
    <source>
        <dbReference type="Proteomes" id="UP000256343"/>
    </source>
</evidence>
<dbReference type="SFLD" id="SFLDG01065">
    <property type="entry name" value="anaerobic_coproporphyrinogen-I"/>
    <property type="match status" value="1"/>
</dbReference>
<dbReference type="SFLD" id="SFLDG01082">
    <property type="entry name" value="B12-binding_domain_containing"/>
    <property type="match status" value="1"/>
</dbReference>
<organism evidence="9 10">
    <name type="scientific">Rhodopseudomonas pentothenatexigens</name>
    <dbReference type="NCBI Taxonomy" id="999699"/>
    <lineage>
        <taxon>Bacteria</taxon>
        <taxon>Pseudomonadati</taxon>
        <taxon>Pseudomonadota</taxon>
        <taxon>Alphaproteobacteria</taxon>
        <taxon>Hyphomicrobiales</taxon>
        <taxon>Nitrobacteraceae</taxon>
        <taxon>Rhodopseudomonas</taxon>
    </lineage>
</organism>
<keyword evidence="4" id="KW-0408">Iron</keyword>
<evidence type="ECO:0000256" key="5">
    <source>
        <dbReference type="ARBA" id="ARBA00023014"/>
    </source>
</evidence>
<dbReference type="SFLD" id="SFLDF00311">
    <property type="entry name" value="heme_degradation_proteins_(Hut"/>
    <property type="match status" value="1"/>
</dbReference>
<dbReference type="InterPro" id="IPR013785">
    <property type="entry name" value="Aldolase_TIM"/>
</dbReference>
<dbReference type="PANTHER" id="PTHR13932:SF9">
    <property type="entry name" value="COPROPORPHYRINOGEN III OXIDASE"/>
    <property type="match status" value="1"/>
</dbReference>
<dbReference type="GO" id="GO:0006779">
    <property type="term" value="P:porphyrin-containing compound biosynthetic process"/>
    <property type="evidence" value="ECO:0007669"/>
    <property type="project" value="TreeGrafter"/>
</dbReference>
<accession>A0A336JSP8</accession>
<dbReference type="PROSITE" id="PS51918">
    <property type="entry name" value="RADICAL_SAM"/>
    <property type="match status" value="1"/>
</dbReference>
<evidence type="ECO:0000313" key="9">
    <source>
        <dbReference type="EMBL" id="SSW91119.1"/>
    </source>
</evidence>
<dbReference type="GO" id="GO:0046872">
    <property type="term" value="F:metal ion binding"/>
    <property type="evidence" value="ECO:0007669"/>
    <property type="project" value="UniProtKB-KW"/>
</dbReference>
<dbReference type="AlphaFoldDB" id="A0A336JSP8"/>
<dbReference type="InterPro" id="IPR034505">
    <property type="entry name" value="Coproporphyrinogen-III_oxidase"/>
</dbReference>
<evidence type="ECO:0000256" key="4">
    <source>
        <dbReference type="ARBA" id="ARBA00023004"/>
    </source>
</evidence>
<dbReference type="Gene3D" id="3.20.20.70">
    <property type="entry name" value="Aldolase class I"/>
    <property type="match status" value="1"/>
</dbReference>
<keyword evidence="11" id="KW-1185">Reference proteome</keyword>
<evidence type="ECO:0000256" key="2">
    <source>
        <dbReference type="ARBA" id="ARBA00022691"/>
    </source>
</evidence>
<dbReference type="InterPro" id="IPR006638">
    <property type="entry name" value="Elp3/MiaA/NifB-like_rSAM"/>
</dbReference>
<name>A0A336JSP8_9BRAD</name>
<dbReference type="SFLD" id="SFLDS00029">
    <property type="entry name" value="Radical_SAM"/>
    <property type="match status" value="1"/>
</dbReference>
<dbReference type="OrthoDB" id="9808022at2"/>
<protein>
    <submittedName>
        <fullName evidence="9">Anaerobic coproporphyrinogen III oxidase</fullName>
    </submittedName>
</protein>
<evidence type="ECO:0000256" key="3">
    <source>
        <dbReference type="ARBA" id="ARBA00022723"/>
    </source>
</evidence>
<evidence type="ECO:0000256" key="6">
    <source>
        <dbReference type="SAM" id="MobiDB-lite"/>
    </source>
</evidence>
<dbReference type="InterPro" id="IPR007197">
    <property type="entry name" value="rSAM"/>
</dbReference>
<dbReference type="GO" id="GO:0005737">
    <property type="term" value="C:cytoplasm"/>
    <property type="evidence" value="ECO:0007669"/>
    <property type="project" value="TreeGrafter"/>
</dbReference>
<dbReference type="EMBL" id="QRDT01000010">
    <property type="protein sequence ID" value="RED34450.1"/>
    <property type="molecule type" value="Genomic_DNA"/>
</dbReference>
<keyword evidence="3" id="KW-0479">Metal-binding</keyword>